<dbReference type="GO" id="GO:0005634">
    <property type="term" value="C:nucleus"/>
    <property type="evidence" value="ECO:0007669"/>
    <property type="project" value="UniProtKB-SubCell"/>
</dbReference>
<sequence length="181" mass="20162">MHASKEELLSPEGESMPKEENLPEDSKNSSLNSGESLNPVCRNLMQTSFYKNFPQNAPGTSSSTLVGTKSSPKSSYSEDKFQMQKKSEAPSYIAVPDPSVLNQGFSKDPSTWSVDEVIQFMKHTDPQISGPLADLFRQHEIDGKALLLLKSDVMMKYMGLKLGPALKLCYYIEKLKEGKYD</sequence>
<feature type="domain" description="SAM" evidence="8">
    <location>
        <begin position="109"/>
        <end position="178"/>
    </location>
</feature>
<dbReference type="InterPro" id="IPR050548">
    <property type="entry name" value="PcG_chromatin_remod_factors"/>
</dbReference>
<dbReference type="InterPro" id="IPR013761">
    <property type="entry name" value="SAM/pointed_sf"/>
</dbReference>
<name>A0A5E4APF8_MARMO</name>
<comment type="similarity">
    <text evidence="2">Belongs to the SCM family.</text>
</comment>
<dbReference type="InterPro" id="IPR047531">
    <property type="entry name" value="SAM_Scm-like"/>
</dbReference>
<evidence type="ECO:0000256" key="3">
    <source>
        <dbReference type="ARBA" id="ARBA00022491"/>
    </source>
</evidence>
<accession>A0A5E4APF8</accession>
<dbReference type="SUPFAM" id="SSF47769">
    <property type="entry name" value="SAM/Pointed domain"/>
    <property type="match status" value="1"/>
</dbReference>
<proteinExistence type="inferred from homology"/>
<evidence type="ECO:0000256" key="1">
    <source>
        <dbReference type="ARBA" id="ARBA00004123"/>
    </source>
</evidence>
<evidence type="ECO:0000313" key="11">
    <source>
        <dbReference type="Proteomes" id="UP000335636"/>
    </source>
</evidence>
<dbReference type="Proteomes" id="UP000662637">
    <property type="component" value="Unassembled WGS sequence"/>
</dbReference>
<feature type="region of interest" description="Disordered" evidence="7">
    <location>
        <begin position="1"/>
        <end position="38"/>
    </location>
</feature>
<feature type="compositionally biased region" description="Basic and acidic residues" evidence="7">
    <location>
        <begin position="76"/>
        <end position="88"/>
    </location>
</feature>
<evidence type="ECO:0000256" key="7">
    <source>
        <dbReference type="SAM" id="MobiDB-lite"/>
    </source>
</evidence>
<evidence type="ECO:0000256" key="6">
    <source>
        <dbReference type="ARBA" id="ARBA00023242"/>
    </source>
</evidence>
<keyword evidence="11" id="KW-1185">Reference proteome</keyword>
<dbReference type="FunFam" id="1.10.150.50:FF:000018">
    <property type="entry name" value="Polycomb protein scmh1 isoform 4"/>
    <property type="match status" value="1"/>
</dbReference>
<dbReference type="EMBL" id="WJEC01000011">
    <property type="protein sequence ID" value="KAF7487211.1"/>
    <property type="molecule type" value="Genomic_DNA"/>
</dbReference>
<dbReference type="AlphaFoldDB" id="A0A5E4APF8"/>
<dbReference type="PANTHER" id="PTHR12247:SF84">
    <property type="entry name" value="SEX COMB ON MIDLEG-LIKE PROTEIN 2"/>
    <property type="match status" value="1"/>
</dbReference>
<dbReference type="CDD" id="cd09578">
    <property type="entry name" value="SAM_Scm"/>
    <property type="match status" value="1"/>
</dbReference>
<reference evidence="9" key="2">
    <citation type="submission" date="2020-08" db="EMBL/GenBank/DDBJ databases">
        <authorList>
            <person name="Shumante A."/>
            <person name="Zimin A.V."/>
            <person name="Puiu D."/>
            <person name="Salzberg S.L."/>
        </authorList>
    </citation>
    <scope>NUCLEOTIDE SEQUENCE</scope>
    <source>
        <strain evidence="9">WC2-LM</strain>
        <tissue evidence="9">Liver</tissue>
    </source>
</reference>
<dbReference type="Gene3D" id="1.10.150.50">
    <property type="entry name" value="Transcription Factor, Ets-1"/>
    <property type="match status" value="1"/>
</dbReference>
<dbReference type="Pfam" id="PF00536">
    <property type="entry name" value="SAM_1"/>
    <property type="match status" value="1"/>
</dbReference>
<dbReference type="GO" id="GO:0042393">
    <property type="term" value="F:histone binding"/>
    <property type="evidence" value="ECO:0007669"/>
    <property type="project" value="TreeGrafter"/>
</dbReference>
<feature type="compositionally biased region" description="Polar residues" evidence="7">
    <location>
        <begin position="51"/>
        <end position="75"/>
    </location>
</feature>
<feature type="compositionally biased region" description="Basic and acidic residues" evidence="7">
    <location>
        <begin position="15"/>
        <end position="27"/>
    </location>
</feature>
<dbReference type="InterPro" id="IPR001660">
    <property type="entry name" value="SAM"/>
</dbReference>
<evidence type="ECO:0000313" key="10">
    <source>
        <dbReference type="EMBL" id="VTJ59035.1"/>
    </source>
</evidence>
<keyword evidence="6" id="KW-0539">Nucleus</keyword>
<comment type="subcellular location">
    <subcellularLocation>
        <location evidence="1">Nucleus</location>
    </subcellularLocation>
</comment>
<dbReference type="Proteomes" id="UP000335636">
    <property type="component" value="Unassembled WGS sequence"/>
</dbReference>
<dbReference type="EMBL" id="CABDUW010000114">
    <property type="protein sequence ID" value="VTJ59035.1"/>
    <property type="molecule type" value="Genomic_DNA"/>
</dbReference>
<dbReference type="SMART" id="SM00454">
    <property type="entry name" value="SAM"/>
    <property type="match status" value="1"/>
</dbReference>
<keyword evidence="4" id="KW-0805">Transcription regulation</keyword>
<evidence type="ECO:0000313" key="9">
    <source>
        <dbReference type="EMBL" id="KAF7487211.1"/>
    </source>
</evidence>
<keyword evidence="5" id="KW-0804">Transcription</keyword>
<dbReference type="PANTHER" id="PTHR12247">
    <property type="entry name" value="POLYCOMB GROUP PROTEIN"/>
    <property type="match status" value="1"/>
</dbReference>
<dbReference type="GO" id="GO:0045892">
    <property type="term" value="P:negative regulation of DNA-templated transcription"/>
    <property type="evidence" value="ECO:0007669"/>
    <property type="project" value="TreeGrafter"/>
</dbReference>
<gene>
    <name evidence="9" type="ORF">GHT09_000379</name>
    <name evidence="10" type="ORF">MONAX_5E028904</name>
</gene>
<evidence type="ECO:0000256" key="4">
    <source>
        <dbReference type="ARBA" id="ARBA00023015"/>
    </source>
</evidence>
<protein>
    <recommendedName>
        <fullName evidence="8">SAM domain-containing protein</fullName>
    </recommendedName>
</protein>
<evidence type="ECO:0000259" key="8">
    <source>
        <dbReference type="SMART" id="SM00454"/>
    </source>
</evidence>
<organism evidence="10 11">
    <name type="scientific">Marmota monax</name>
    <name type="common">Woodchuck</name>
    <dbReference type="NCBI Taxonomy" id="9995"/>
    <lineage>
        <taxon>Eukaryota</taxon>
        <taxon>Metazoa</taxon>
        <taxon>Chordata</taxon>
        <taxon>Craniata</taxon>
        <taxon>Vertebrata</taxon>
        <taxon>Euteleostomi</taxon>
        <taxon>Mammalia</taxon>
        <taxon>Eutheria</taxon>
        <taxon>Euarchontoglires</taxon>
        <taxon>Glires</taxon>
        <taxon>Rodentia</taxon>
        <taxon>Sciuromorpha</taxon>
        <taxon>Sciuridae</taxon>
        <taxon>Xerinae</taxon>
        <taxon>Marmotini</taxon>
        <taxon>Marmota</taxon>
    </lineage>
</organism>
<keyword evidence="3" id="KW-0678">Repressor</keyword>
<reference evidence="10 11" key="1">
    <citation type="submission" date="2019-04" db="EMBL/GenBank/DDBJ databases">
        <authorList>
            <person name="Alioto T."/>
            <person name="Alioto T."/>
        </authorList>
    </citation>
    <scope>NUCLEOTIDE SEQUENCE [LARGE SCALE GENOMIC DNA]</scope>
</reference>
<evidence type="ECO:0000256" key="5">
    <source>
        <dbReference type="ARBA" id="ARBA00023163"/>
    </source>
</evidence>
<dbReference type="GO" id="GO:0003682">
    <property type="term" value="F:chromatin binding"/>
    <property type="evidence" value="ECO:0007669"/>
    <property type="project" value="TreeGrafter"/>
</dbReference>
<evidence type="ECO:0000256" key="2">
    <source>
        <dbReference type="ARBA" id="ARBA00008469"/>
    </source>
</evidence>
<feature type="region of interest" description="Disordered" evidence="7">
    <location>
        <begin position="51"/>
        <end position="92"/>
    </location>
</feature>